<comment type="similarity">
    <text evidence="10">Belongs to the ABC transporter superfamily. Drug exporter-1 (DrugE1) (TC 3.A.1.105) family.</text>
</comment>
<proteinExistence type="inferred from homology"/>
<dbReference type="NCBIfam" id="TIGR01188">
    <property type="entry name" value="drrA"/>
    <property type="match status" value="1"/>
</dbReference>
<dbReference type="PANTHER" id="PTHR42711:SF19">
    <property type="entry name" value="DOXORUBICIN RESISTANCE ATP-BINDING PROTEIN DRRA"/>
    <property type="match status" value="1"/>
</dbReference>
<dbReference type="InterPro" id="IPR027417">
    <property type="entry name" value="P-loop_NTPase"/>
</dbReference>
<gene>
    <name evidence="12" type="ORF">F7R91_20630</name>
</gene>
<dbReference type="PROSITE" id="PS00211">
    <property type="entry name" value="ABC_TRANSPORTER_1"/>
    <property type="match status" value="1"/>
</dbReference>
<dbReference type="GO" id="GO:0008559">
    <property type="term" value="F:ABC-type xenobiotic transporter activity"/>
    <property type="evidence" value="ECO:0007669"/>
    <property type="project" value="UniProtKB-EC"/>
</dbReference>
<reference evidence="12 13" key="1">
    <citation type="submission" date="2019-09" db="EMBL/GenBank/DDBJ databases">
        <title>Screening of Novel Bioactive Compounds from Soil-Associated.</title>
        <authorList>
            <person name="Zhao S."/>
        </authorList>
    </citation>
    <scope>NUCLEOTIDE SEQUENCE [LARGE SCALE GENOMIC DNA]</scope>
    <source>
        <strain evidence="12 13">HIT-DPA4</strain>
    </source>
</reference>
<dbReference type="SMART" id="SM00382">
    <property type="entry name" value="AAA"/>
    <property type="match status" value="1"/>
</dbReference>
<organism evidence="12 13">
    <name type="scientific">Streptomyces luteolifulvus</name>
    <dbReference type="NCBI Taxonomy" id="2615112"/>
    <lineage>
        <taxon>Bacteria</taxon>
        <taxon>Bacillati</taxon>
        <taxon>Actinomycetota</taxon>
        <taxon>Actinomycetes</taxon>
        <taxon>Kitasatosporales</taxon>
        <taxon>Streptomycetaceae</taxon>
        <taxon>Streptomyces</taxon>
    </lineage>
</organism>
<dbReference type="InterPro" id="IPR003439">
    <property type="entry name" value="ABC_transporter-like_ATP-bd"/>
</dbReference>
<dbReference type="Pfam" id="PF13732">
    <property type="entry name" value="DrrA1-3_C"/>
    <property type="match status" value="1"/>
</dbReference>
<dbReference type="Gene3D" id="3.40.50.300">
    <property type="entry name" value="P-loop containing nucleotide triphosphate hydrolases"/>
    <property type="match status" value="1"/>
</dbReference>
<dbReference type="RefSeq" id="WP_150950544.1">
    <property type="nucleotide sequence ID" value="NZ_VZRB01000013.1"/>
</dbReference>
<evidence type="ECO:0000256" key="8">
    <source>
        <dbReference type="ARBA" id="ARBA00023136"/>
    </source>
</evidence>
<evidence type="ECO:0000256" key="10">
    <source>
        <dbReference type="ARBA" id="ARBA00049985"/>
    </source>
</evidence>
<dbReference type="AlphaFoldDB" id="A0A6H9UZF8"/>
<evidence type="ECO:0000256" key="1">
    <source>
        <dbReference type="ARBA" id="ARBA00004413"/>
    </source>
</evidence>
<accession>A0A6H9UZF8</accession>
<keyword evidence="7" id="KW-1278">Translocase</keyword>
<name>A0A6H9UZF8_9ACTN</name>
<keyword evidence="4" id="KW-1003">Cell membrane</keyword>
<feature type="domain" description="ABC transporter" evidence="11">
    <location>
        <begin position="7"/>
        <end position="237"/>
    </location>
</feature>
<evidence type="ECO:0000256" key="4">
    <source>
        <dbReference type="ARBA" id="ARBA00022475"/>
    </source>
</evidence>
<dbReference type="GO" id="GO:1900753">
    <property type="term" value="P:doxorubicin transport"/>
    <property type="evidence" value="ECO:0007669"/>
    <property type="project" value="InterPro"/>
</dbReference>
<dbReference type="GO" id="GO:0016887">
    <property type="term" value="F:ATP hydrolysis activity"/>
    <property type="evidence" value="ECO:0007669"/>
    <property type="project" value="InterPro"/>
</dbReference>
<evidence type="ECO:0000313" key="13">
    <source>
        <dbReference type="Proteomes" id="UP000442707"/>
    </source>
</evidence>
<dbReference type="GO" id="GO:0043215">
    <property type="term" value="P:daunorubicin transport"/>
    <property type="evidence" value="ECO:0007669"/>
    <property type="project" value="InterPro"/>
</dbReference>
<dbReference type="FunFam" id="3.40.50.300:FF:000589">
    <property type="entry name" value="ABC transporter, ATP-binding subunit"/>
    <property type="match status" value="1"/>
</dbReference>
<dbReference type="EC" id="7.6.2.2" evidence="2"/>
<dbReference type="InterPro" id="IPR050763">
    <property type="entry name" value="ABC_transporter_ATP-binding"/>
</dbReference>
<dbReference type="InterPro" id="IPR003593">
    <property type="entry name" value="AAA+_ATPase"/>
</dbReference>
<keyword evidence="3" id="KW-0813">Transport</keyword>
<dbReference type="GO" id="GO:0005524">
    <property type="term" value="F:ATP binding"/>
    <property type="evidence" value="ECO:0007669"/>
    <property type="project" value="UniProtKB-KW"/>
</dbReference>
<dbReference type="GO" id="GO:0005886">
    <property type="term" value="C:plasma membrane"/>
    <property type="evidence" value="ECO:0007669"/>
    <property type="project" value="UniProtKB-SubCell"/>
</dbReference>
<evidence type="ECO:0000256" key="6">
    <source>
        <dbReference type="ARBA" id="ARBA00022840"/>
    </source>
</evidence>
<dbReference type="InterPro" id="IPR025302">
    <property type="entry name" value="DrrA1/2-like_C"/>
</dbReference>
<comment type="subcellular location">
    <subcellularLocation>
        <location evidence="1">Cell membrane</location>
        <topology evidence="1">Peripheral membrane protein</topology>
        <orientation evidence="1">Cytoplasmic side</orientation>
    </subcellularLocation>
</comment>
<dbReference type="Proteomes" id="UP000442707">
    <property type="component" value="Unassembled WGS sequence"/>
</dbReference>
<comment type="caution">
    <text evidence="12">The sequence shown here is derived from an EMBL/GenBank/DDBJ whole genome shotgun (WGS) entry which is preliminary data.</text>
</comment>
<keyword evidence="9" id="KW-0046">Antibiotic resistance</keyword>
<evidence type="ECO:0000256" key="3">
    <source>
        <dbReference type="ARBA" id="ARBA00022448"/>
    </source>
</evidence>
<dbReference type="EMBL" id="VZRB01000013">
    <property type="protein sequence ID" value="KAB1145071.1"/>
    <property type="molecule type" value="Genomic_DNA"/>
</dbReference>
<dbReference type="InterPro" id="IPR005894">
    <property type="entry name" value="DrrA"/>
</dbReference>
<dbReference type="SUPFAM" id="SSF52540">
    <property type="entry name" value="P-loop containing nucleoside triphosphate hydrolases"/>
    <property type="match status" value="1"/>
</dbReference>
<evidence type="ECO:0000256" key="7">
    <source>
        <dbReference type="ARBA" id="ARBA00022967"/>
    </source>
</evidence>
<keyword evidence="8" id="KW-0472">Membrane</keyword>
<dbReference type="PROSITE" id="PS50893">
    <property type="entry name" value="ABC_TRANSPORTER_2"/>
    <property type="match status" value="1"/>
</dbReference>
<evidence type="ECO:0000259" key="11">
    <source>
        <dbReference type="PROSITE" id="PS50893"/>
    </source>
</evidence>
<evidence type="ECO:0000256" key="9">
    <source>
        <dbReference type="ARBA" id="ARBA00023251"/>
    </source>
</evidence>
<evidence type="ECO:0000313" key="12">
    <source>
        <dbReference type="EMBL" id="KAB1145071.1"/>
    </source>
</evidence>
<protein>
    <recommendedName>
        <fullName evidence="2">ABC-type xenobiotic transporter</fullName>
        <ecNumber evidence="2">7.6.2.2</ecNumber>
    </recommendedName>
</protein>
<keyword evidence="6 12" id="KW-0067">ATP-binding</keyword>
<evidence type="ECO:0000256" key="2">
    <source>
        <dbReference type="ARBA" id="ARBA00012191"/>
    </source>
</evidence>
<evidence type="ECO:0000256" key="5">
    <source>
        <dbReference type="ARBA" id="ARBA00022741"/>
    </source>
</evidence>
<dbReference type="InterPro" id="IPR017871">
    <property type="entry name" value="ABC_transporter-like_CS"/>
</dbReference>
<keyword evidence="5" id="KW-0547">Nucleotide-binding</keyword>
<dbReference type="Pfam" id="PF00005">
    <property type="entry name" value="ABC_tran"/>
    <property type="match status" value="1"/>
</dbReference>
<sequence>MIHEMAVEASGLRKSYGKVQVLQGVDIGVRKGSVFALLGPNGSGKTTTVRILSTLTSLDGGEAKVAGFDVTRERRKVRQRITLTGQQAAIDKNQTGAENLYMMARLSGLSRAGAHERARYLLERFDLTEAGGRRLGTYSGGMARRLDLAASLVSSPSVVFLDEPTTGLDPRSRQALWGVVADLAASGLTVFLTTQYLEEADRLADRVALLDGGKVVAEGTPDELKERVSGQRLDLELADRDAFETVLGLLGDRIAEQDRDLLTIGVATDGSAHRVRSLLDEVDPDRDRVAKFSIHSATLDDVFLALTGRTVPDAEAGEVKETAGV</sequence>
<dbReference type="PANTHER" id="PTHR42711">
    <property type="entry name" value="ABC TRANSPORTER ATP-BINDING PROTEIN"/>
    <property type="match status" value="1"/>
</dbReference>
<keyword evidence="13" id="KW-1185">Reference proteome</keyword>
<dbReference type="GO" id="GO:0046677">
    <property type="term" value="P:response to antibiotic"/>
    <property type="evidence" value="ECO:0007669"/>
    <property type="project" value="UniProtKB-KW"/>
</dbReference>